<keyword evidence="3" id="KW-1185">Reference proteome</keyword>
<dbReference type="Proteomes" id="UP001085076">
    <property type="component" value="Miscellaneous, Linkage group lg06"/>
</dbReference>
<dbReference type="OrthoDB" id="272162at2759"/>
<reference evidence="2" key="1">
    <citation type="submission" date="2021-03" db="EMBL/GenBank/DDBJ databases">
        <authorList>
            <person name="Li Z."/>
            <person name="Yang C."/>
        </authorList>
    </citation>
    <scope>NUCLEOTIDE SEQUENCE</scope>
    <source>
        <strain evidence="2">Dzin_1.0</strain>
        <tissue evidence="2">Leaf</tissue>
    </source>
</reference>
<dbReference type="EMBL" id="JAGGNH010000006">
    <property type="protein sequence ID" value="KAJ0970063.1"/>
    <property type="molecule type" value="Genomic_DNA"/>
</dbReference>
<accession>A0A9D5CBD2</accession>
<dbReference type="InterPro" id="IPR042527">
    <property type="entry name" value="Atg5_UblA_dom_sf"/>
</dbReference>
<proteinExistence type="predicted"/>
<protein>
    <recommendedName>
        <fullName evidence="1">Autophagy protein ATG5 UblA domain-containing protein</fullName>
    </recommendedName>
</protein>
<gene>
    <name evidence="2" type="ORF">J5N97_022940</name>
</gene>
<dbReference type="GO" id="GO:0044233">
    <property type="term" value="C:mitochondria-associated endoplasmic reticulum membrane contact site"/>
    <property type="evidence" value="ECO:0007669"/>
    <property type="project" value="TreeGrafter"/>
</dbReference>
<dbReference type="AlphaFoldDB" id="A0A9D5CBD2"/>
<name>A0A9D5CBD2_9LILI</name>
<dbReference type="GO" id="GO:0019776">
    <property type="term" value="F:Atg8-family ligase activity"/>
    <property type="evidence" value="ECO:0007669"/>
    <property type="project" value="TreeGrafter"/>
</dbReference>
<reference evidence="2" key="2">
    <citation type="journal article" date="2022" name="Hortic Res">
        <title>The genome of Dioscorea zingiberensis sheds light on the biosynthesis, origin and evolution of the medicinally important diosgenin saponins.</title>
        <authorList>
            <person name="Li Y."/>
            <person name="Tan C."/>
            <person name="Li Z."/>
            <person name="Guo J."/>
            <person name="Li S."/>
            <person name="Chen X."/>
            <person name="Wang C."/>
            <person name="Dai X."/>
            <person name="Yang H."/>
            <person name="Song W."/>
            <person name="Hou L."/>
            <person name="Xu J."/>
            <person name="Tong Z."/>
            <person name="Xu A."/>
            <person name="Yuan X."/>
            <person name="Wang W."/>
            <person name="Yang Q."/>
            <person name="Chen L."/>
            <person name="Sun Z."/>
            <person name="Wang K."/>
            <person name="Pan B."/>
            <person name="Chen J."/>
            <person name="Bao Y."/>
            <person name="Liu F."/>
            <person name="Qi X."/>
            <person name="Gang D.R."/>
            <person name="Wen J."/>
            <person name="Li J."/>
        </authorList>
    </citation>
    <scope>NUCLEOTIDE SEQUENCE</scope>
    <source>
        <strain evidence="2">Dzin_1.0</strain>
    </source>
</reference>
<dbReference type="GO" id="GO:0034727">
    <property type="term" value="P:piecemeal microautophagy of the nucleus"/>
    <property type="evidence" value="ECO:0007669"/>
    <property type="project" value="TreeGrafter"/>
</dbReference>
<dbReference type="InterPro" id="IPR007239">
    <property type="entry name" value="Atg5"/>
</dbReference>
<dbReference type="Gene3D" id="3.10.20.620">
    <property type="match status" value="1"/>
</dbReference>
<feature type="domain" description="Autophagy protein ATG5 UblA" evidence="1">
    <location>
        <begin position="26"/>
        <end position="88"/>
    </location>
</feature>
<dbReference type="PANTHER" id="PTHR13040">
    <property type="entry name" value="AUTOPHAGY PROTEIN 5"/>
    <property type="match status" value="1"/>
</dbReference>
<dbReference type="GO" id="GO:0000422">
    <property type="term" value="P:autophagy of mitochondrion"/>
    <property type="evidence" value="ECO:0007669"/>
    <property type="project" value="TreeGrafter"/>
</dbReference>
<evidence type="ECO:0000313" key="2">
    <source>
        <dbReference type="EMBL" id="KAJ0970063.1"/>
    </source>
</evidence>
<organism evidence="2 3">
    <name type="scientific">Dioscorea zingiberensis</name>
    <dbReference type="NCBI Taxonomy" id="325984"/>
    <lineage>
        <taxon>Eukaryota</taxon>
        <taxon>Viridiplantae</taxon>
        <taxon>Streptophyta</taxon>
        <taxon>Embryophyta</taxon>
        <taxon>Tracheophyta</taxon>
        <taxon>Spermatophyta</taxon>
        <taxon>Magnoliopsida</taxon>
        <taxon>Liliopsida</taxon>
        <taxon>Dioscoreales</taxon>
        <taxon>Dioscoreaceae</taxon>
        <taxon>Dioscorea</taxon>
    </lineage>
</organism>
<dbReference type="GO" id="GO:0006995">
    <property type="term" value="P:cellular response to nitrogen starvation"/>
    <property type="evidence" value="ECO:0007669"/>
    <property type="project" value="TreeGrafter"/>
</dbReference>
<dbReference type="GO" id="GO:0034274">
    <property type="term" value="C:Atg12-Atg5-Atg16 complex"/>
    <property type="evidence" value="ECO:0007669"/>
    <property type="project" value="TreeGrafter"/>
</dbReference>
<dbReference type="GO" id="GO:0005776">
    <property type="term" value="C:autophagosome"/>
    <property type="evidence" value="ECO:0007669"/>
    <property type="project" value="TreeGrafter"/>
</dbReference>
<sequence length="123" mass="14089">MSRLLGACELIPFVRGSGHRFPPSGPRIGYLPLLVPLLKPYFSSTLPPGVDTVCFDYKGLPLKWYIPTGVIFDLLCAEPERPWNLTINYSMELALKNRFSIPNHRAHHLQVHHLWSYRLGLHN</sequence>
<evidence type="ECO:0000313" key="3">
    <source>
        <dbReference type="Proteomes" id="UP001085076"/>
    </source>
</evidence>
<dbReference type="PANTHER" id="PTHR13040:SF2">
    <property type="entry name" value="AUTOPHAGY PROTEIN 5"/>
    <property type="match status" value="1"/>
</dbReference>
<dbReference type="GO" id="GO:0061908">
    <property type="term" value="C:phagophore"/>
    <property type="evidence" value="ECO:0007669"/>
    <property type="project" value="TreeGrafter"/>
</dbReference>
<dbReference type="Pfam" id="PF20638">
    <property type="entry name" value="ATG5_UblA"/>
    <property type="match status" value="1"/>
</dbReference>
<comment type="caution">
    <text evidence="2">The sequence shown here is derived from an EMBL/GenBank/DDBJ whole genome shotgun (WGS) entry which is preliminary data.</text>
</comment>
<dbReference type="InterPro" id="IPR048939">
    <property type="entry name" value="ATG5_UblA"/>
</dbReference>
<evidence type="ECO:0000259" key="1">
    <source>
        <dbReference type="Pfam" id="PF20638"/>
    </source>
</evidence>
<dbReference type="GO" id="GO:0034045">
    <property type="term" value="C:phagophore assembly site membrane"/>
    <property type="evidence" value="ECO:0007669"/>
    <property type="project" value="TreeGrafter"/>
</dbReference>